<name>A0ACC1K1F8_9FUNG</name>
<gene>
    <name evidence="1" type="ORF">IWQ57_002223</name>
</gene>
<reference evidence="1" key="1">
    <citation type="submission" date="2022-07" db="EMBL/GenBank/DDBJ databases">
        <title>Phylogenomic reconstructions and comparative analyses of Kickxellomycotina fungi.</title>
        <authorList>
            <person name="Reynolds N.K."/>
            <person name="Stajich J.E."/>
            <person name="Barry K."/>
            <person name="Grigoriev I.V."/>
            <person name="Crous P."/>
            <person name="Smith M.E."/>
        </authorList>
    </citation>
    <scope>NUCLEOTIDE SEQUENCE</scope>
    <source>
        <strain evidence="1">CBS 109366</strain>
    </source>
</reference>
<evidence type="ECO:0000313" key="2">
    <source>
        <dbReference type="Proteomes" id="UP001140234"/>
    </source>
</evidence>
<proteinExistence type="predicted"/>
<comment type="caution">
    <text evidence="1">The sequence shown here is derived from an EMBL/GenBank/DDBJ whole genome shotgun (WGS) entry which is preliminary data.</text>
</comment>
<dbReference type="EMBL" id="JANBUJ010000539">
    <property type="protein sequence ID" value="KAJ2771417.1"/>
    <property type="molecule type" value="Genomic_DNA"/>
</dbReference>
<sequence length="434" mass="46686">MEDTRWRVAGQRLARANLSEPGAVMATAASLALPVPALAAFNKYTAQYPLDRLHYVLLQLLLVVLMPVLAVASGWVGRGRQAQSARDSEPPVTQPPPLQSRQRQQQGTEAAQTCSSAARGPAHHKYGAQCAELERRFMQLADGGDDSAEDVWTPLKTQTQPYPVTVEGHASKPFCFRVVFYAPTGPGTAFDLLSDILRRPEWDELTEATRVVEMLNTVDGIHYVKMKAVWPTAARDSLLLAHVAAVRTRDGGTGFLNVSQSIVDDRVPENTAAGIVRMEAGIAGQLVTRAAADDIRRLGLRGDHWCKVVQIADGDLKGWIPGGVIKFIATQALPRSLAKVCQQMTLLPPSAESQLLAAPGAAAAAAPSAPRAAGRAQQPFQSSSGSGSVAVVRVRGPWSAAWLRVLARYAAPALVAAVTTLLIQLVVGRRWRRR</sequence>
<evidence type="ECO:0000313" key="1">
    <source>
        <dbReference type="EMBL" id="KAJ2771417.1"/>
    </source>
</evidence>
<accession>A0ACC1K1F8</accession>
<protein>
    <submittedName>
        <fullName evidence="1">Uncharacterized protein</fullName>
    </submittedName>
</protein>
<keyword evidence="2" id="KW-1185">Reference proteome</keyword>
<organism evidence="1 2">
    <name type="scientific">Coemansia nantahalensis</name>
    <dbReference type="NCBI Taxonomy" id="2789366"/>
    <lineage>
        <taxon>Eukaryota</taxon>
        <taxon>Fungi</taxon>
        <taxon>Fungi incertae sedis</taxon>
        <taxon>Zoopagomycota</taxon>
        <taxon>Kickxellomycotina</taxon>
        <taxon>Kickxellomycetes</taxon>
        <taxon>Kickxellales</taxon>
        <taxon>Kickxellaceae</taxon>
        <taxon>Coemansia</taxon>
    </lineage>
</organism>
<dbReference type="Proteomes" id="UP001140234">
    <property type="component" value="Unassembled WGS sequence"/>
</dbReference>